<evidence type="ECO:0000313" key="2">
    <source>
        <dbReference type="Proteomes" id="UP000574369"/>
    </source>
</evidence>
<organism evidence="1 2">
    <name type="scientific">Roseateles terrae</name>
    <dbReference type="NCBI Taxonomy" id="431060"/>
    <lineage>
        <taxon>Bacteria</taxon>
        <taxon>Pseudomonadati</taxon>
        <taxon>Pseudomonadota</taxon>
        <taxon>Betaproteobacteria</taxon>
        <taxon>Burkholderiales</taxon>
        <taxon>Sphaerotilaceae</taxon>
        <taxon>Roseateles</taxon>
    </lineage>
</organism>
<keyword evidence="2" id="KW-1185">Reference proteome</keyword>
<dbReference type="RefSeq" id="WP_184294165.1">
    <property type="nucleotide sequence ID" value="NZ_JACHXO010000001.1"/>
</dbReference>
<accession>A0ABR6GNJ0</accession>
<comment type="caution">
    <text evidence="1">The sequence shown here is derived from an EMBL/GenBank/DDBJ whole genome shotgun (WGS) entry which is preliminary data.</text>
</comment>
<dbReference type="EMBL" id="JACHXO010000001">
    <property type="protein sequence ID" value="MBB3193615.1"/>
    <property type="molecule type" value="Genomic_DNA"/>
</dbReference>
<name>A0ABR6GNJ0_9BURK</name>
<reference evidence="1 2" key="1">
    <citation type="submission" date="2020-08" db="EMBL/GenBank/DDBJ databases">
        <title>Genomic Encyclopedia of Type Strains, Phase III (KMG-III): the genomes of soil and plant-associated and newly described type strains.</title>
        <authorList>
            <person name="Whitman W."/>
        </authorList>
    </citation>
    <scope>NUCLEOTIDE SEQUENCE [LARGE SCALE GENOMIC DNA]</scope>
    <source>
        <strain evidence="1 2">CECT 7247</strain>
    </source>
</reference>
<sequence>MRFLFSNAPVQAPEASATVPSLAERLSDLLRLEQQTLWTTRRMRVALLAQRRHSRQ</sequence>
<protein>
    <submittedName>
        <fullName evidence="1">Uncharacterized protein</fullName>
    </submittedName>
</protein>
<evidence type="ECO:0000313" key="1">
    <source>
        <dbReference type="EMBL" id="MBB3193615.1"/>
    </source>
</evidence>
<dbReference type="Proteomes" id="UP000574369">
    <property type="component" value="Unassembled WGS sequence"/>
</dbReference>
<proteinExistence type="predicted"/>
<gene>
    <name evidence="1" type="ORF">FHS28_000980</name>
</gene>